<evidence type="ECO:0000313" key="1">
    <source>
        <dbReference type="EMBL" id="KAL1497326.1"/>
    </source>
</evidence>
<protein>
    <submittedName>
        <fullName evidence="1">Uncharacterized protein</fullName>
    </submittedName>
</protein>
<proteinExistence type="predicted"/>
<accession>A0ABD1ELJ1</accession>
<dbReference type="Proteomes" id="UP001566132">
    <property type="component" value="Unassembled WGS sequence"/>
</dbReference>
<evidence type="ECO:0000313" key="2">
    <source>
        <dbReference type="Proteomes" id="UP001566132"/>
    </source>
</evidence>
<comment type="caution">
    <text evidence="1">The sequence shown here is derived from an EMBL/GenBank/DDBJ whole genome shotgun (WGS) entry which is preliminary data.</text>
</comment>
<sequence>MAVGNDHEEAAKQLQSSVNKITNWTKQWRIKLNETKSIHVNFTNKKKQHIPVNINNIPIPYADTAKYLGITLDAKLRWKAHVKKKKEELDIKLKKMYWLIGRNSTLTIYNKILLYKQILKPVWTYGIQLWGCASKNNIEIIQRFQNKVLRTIVNAPWYCRNSDLHRDMEMDTVRQTIHNFARRHEQRLLDHTNVEAIQLLDNANQVRRLKRTKPFELV</sequence>
<reference evidence="1 2" key="1">
    <citation type="submission" date="2024-05" db="EMBL/GenBank/DDBJ databases">
        <title>Genetic variation in Jamaican populations of the coffee berry borer (Hypothenemus hampei).</title>
        <authorList>
            <person name="Errbii M."/>
            <person name="Myrie A."/>
        </authorList>
    </citation>
    <scope>NUCLEOTIDE SEQUENCE [LARGE SCALE GENOMIC DNA]</scope>
    <source>
        <strain evidence="1">JA-Hopewell-2020-01-JO</strain>
        <tissue evidence="1">Whole body</tissue>
    </source>
</reference>
<name>A0ABD1ELJ1_HYPHA</name>
<keyword evidence="2" id="KW-1185">Reference proteome</keyword>
<organism evidence="1 2">
    <name type="scientific">Hypothenemus hampei</name>
    <name type="common">Coffee berry borer</name>
    <dbReference type="NCBI Taxonomy" id="57062"/>
    <lineage>
        <taxon>Eukaryota</taxon>
        <taxon>Metazoa</taxon>
        <taxon>Ecdysozoa</taxon>
        <taxon>Arthropoda</taxon>
        <taxon>Hexapoda</taxon>
        <taxon>Insecta</taxon>
        <taxon>Pterygota</taxon>
        <taxon>Neoptera</taxon>
        <taxon>Endopterygota</taxon>
        <taxon>Coleoptera</taxon>
        <taxon>Polyphaga</taxon>
        <taxon>Cucujiformia</taxon>
        <taxon>Curculionidae</taxon>
        <taxon>Scolytinae</taxon>
        <taxon>Hypothenemus</taxon>
    </lineage>
</organism>
<dbReference type="AlphaFoldDB" id="A0ABD1ELJ1"/>
<gene>
    <name evidence="1" type="ORF">ABEB36_008308</name>
</gene>
<dbReference type="PRINTS" id="PR01345">
    <property type="entry name" value="CERVTRCPTASE"/>
</dbReference>
<dbReference type="EMBL" id="JBDJPC010000006">
    <property type="protein sequence ID" value="KAL1497326.1"/>
    <property type="molecule type" value="Genomic_DNA"/>
</dbReference>